<evidence type="ECO:0000313" key="2">
    <source>
        <dbReference type="Proteomes" id="UP000019183"/>
    </source>
</evidence>
<dbReference type="eggNOG" id="COG4910">
    <property type="taxonomic scope" value="Bacteria"/>
</dbReference>
<name>W1DQ05_KLEPN</name>
<dbReference type="Pfam" id="PF02287">
    <property type="entry name" value="Dehydratase_SU"/>
    <property type="match status" value="1"/>
</dbReference>
<dbReference type="SUPFAM" id="SSF52968">
    <property type="entry name" value="B12-dependent dehydatase associated subunit"/>
    <property type="match status" value="1"/>
</dbReference>
<dbReference type="SUPFAM" id="SSF47148">
    <property type="entry name" value="Diol dehydratase, gamma subunit"/>
    <property type="match status" value="1"/>
</dbReference>
<organism evidence="1 2">
    <name type="scientific">Klebsiella pneumoniae IS43</name>
    <dbReference type="NCBI Taxonomy" id="1432552"/>
    <lineage>
        <taxon>Bacteria</taxon>
        <taxon>Pseudomonadati</taxon>
        <taxon>Pseudomonadota</taxon>
        <taxon>Gammaproteobacteria</taxon>
        <taxon>Enterobacterales</taxon>
        <taxon>Enterobacteriaceae</taxon>
        <taxon>Klebsiella/Raoultella group</taxon>
        <taxon>Klebsiella</taxon>
        <taxon>Klebsiella pneumoniae complex</taxon>
    </lineage>
</organism>
<keyword evidence="1" id="KW-0456">Lyase</keyword>
<dbReference type="NCBIfam" id="NF011976">
    <property type="entry name" value="PRK15443.2-3"/>
    <property type="match status" value="1"/>
</dbReference>
<reference evidence="1" key="1">
    <citation type="submission" date="2013-10" db="EMBL/GenBank/DDBJ databases">
        <title>Antibiotic resistance diversity of beta-lactamase producers in the General Hospital Vienna.</title>
        <authorList>
            <person name="Barisic I."/>
            <person name="Mitteregger D."/>
            <person name="Hirschl A.M."/>
            <person name="Noehammer C."/>
            <person name="Wiesinger-Mayr H."/>
        </authorList>
    </citation>
    <scope>NUCLEOTIDE SEQUENCE [LARGE SCALE GENOMIC DNA]</scope>
    <source>
        <strain evidence="1">IS43</strain>
    </source>
</reference>
<sequence length="337" mass="37339">MQQTTQIQPSFTLKTREGGVASADERADEVVIGVGPAFDKHQHHTLIDMPHGAILKELIAGVEEEGLHARVVRILRTSDVSFMAWDAANLSGSGIGIGIQSKGTTVIHQRDLLPLSNLELFSQAPLLTLETYRQIGKKRRALCAQRVTFAGAGGERSDGAAEIYGQSRAISYQRDQTCGAGRRARHPARRLSKGVTMSEKTMRVQDYPLATRCPEHILTPTGKPLTDITLEKVLSGEVGPQDVRISRQTLEYQAQIAEQMQRHAVARNFRRAAELIAIPDERILAIYNALRPFRSSQAELLAIADELEHTWHATVNAAFVRESAEVYQQRHKLRKGS</sequence>
<accession>W1DQ05</accession>
<dbReference type="NCBIfam" id="NF011972">
    <property type="entry name" value="PRK15443.1-3"/>
    <property type="match status" value="1"/>
</dbReference>
<dbReference type="Gene3D" id="3.40.50.10150">
    <property type="entry name" value="B12-dependent dehydatase associated subunit"/>
    <property type="match status" value="1"/>
</dbReference>
<dbReference type="InterPro" id="IPR036091">
    <property type="entry name" value="Prodiol/glycerol_DeHase__sf_su"/>
</dbReference>
<dbReference type="InterPro" id="IPR003207">
    <property type="entry name" value="Ppandiol/glycerol_DeHydtase_su"/>
</dbReference>
<dbReference type="InterPro" id="IPR010254">
    <property type="entry name" value="B12-dep_deHydtase_bsu"/>
</dbReference>
<comment type="caution">
    <text evidence="1">The sequence shown here is derived from an EMBL/GenBank/DDBJ whole genome shotgun (WGS) entry which is preliminary data.</text>
</comment>
<protein>
    <submittedName>
        <fullName evidence="1">Glycerol dehydratase small subunit</fullName>
        <ecNumber evidence="1">4.2.1.30</ecNumber>
    </submittedName>
</protein>
<keyword evidence="2" id="KW-1185">Reference proteome</keyword>
<dbReference type="GO" id="GO:0046405">
    <property type="term" value="F:glycerol dehydratase activity"/>
    <property type="evidence" value="ECO:0007669"/>
    <property type="project" value="UniProtKB-EC"/>
</dbReference>
<dbReference type="Gene3D" id="1.10.1510.20">
    <property type="entry name" value="Propanediol/glycerol dehydratase, small subunit"/>
    <property type="match status" value="1"/>
</dbReference>
<dbReference type="Pfam" id="PF02288">
    <property type="entry name" value="Dehydratase_MU"/>
    <property type="match status" value="1"/>
</dbReference>
<proteinExistence type="predicted"/>
<dbReference type="EC" id="4.2.1.30" evidence="1"/>
<dbReference type="AlphaFoldDB" id="W1DQ05"/>
<evidence type="ECO:0000313" key="1">
    <source>
        <dbReference type="EMBL" id="CDL11521.1"/>
    </source>
</evidence>
<dbReference type="Proteomes" id="UP000019183">
    <property type="component" value="Unassembled WGS sequence"/>
</dbReference>
<dbReference type="EMBL" id="CBWK010000678">
    <property type="protein sequence ID" value="CDL11521.1"/>
    <property type="molecule type" value="Genomic_DNA"/>
</dbReference>
<dbReference type="InterPro" id="IPR003208">
    <property type="entry name" value="Dehydtase/Dehydtase_re"/>
</dbReference>